<dbReference type="GO" id="GO:0003924">
    <property type="term" value="F:GTPase activity"/>
    <property type="evidence" value="ECO:0007669"/>
    <property type="project" value="InterPro"/>
</dbReference>
<dbReference type="GO" id="GO:0016020">
    <property type="term" value="C:membrane"/>
    <property type="evidence" value="ECO:0007669"/>
    <property type="project" value="UniProtKB-SubCell"/>
</dbReference>
<dbReference type="Proteomes" id="UP000004491">
    <property type="component" value="Unassembled WGS sequence"/>
</dbReference>
<name>G2D9Z2_9GAMM</name>
<evidence type="ECO:0000256" key="4">
    <source>
        <dbReference type="ARBA" id="ARBA00023134"/>
    </source>
</evidence>
<comment type="caution">
    <text evidence="9">The sequence shown here is derived from an EMBL/GenBank/DDBJ whole genome shotgun (WGS) entry which is preliminary data.</text>
</comment>
<evidence type="ECO:0000313" key="10">
    <source>
        <dbReference type="Proteomes" id="UP000004491"/>
    </source>
</evidence>
<comment type="subcellular location">
    <subcellularLocation>
        <location evidence="1">Membrane</location>
    </subcellularLocation>
</comment>
<keyword evidence="4" id="KW-0342">GTP-binding</keyword>
<evidence type="ECO:0000313" key="9">
    <source>
        <dbReference type="EMBL" id="EGV52595.1"/>
    </source>
</evidence>
<sequence length="536" mass="60134">MEIANFKGTSNNHPTSSALLRRKHPMHPAGKIIESRLQHLETHLEQENPVLLETVKSFRTLDEIGFKLGLLEGDNSYSMQIPWWPLISILGTFSAGKSTFINHYIGHKIQRSGNQAVDDKFTVICYSREETGHALPGVALDSDPRFPFYQMSDEIEKVATGEGARIDAYLQLKTCPSDKLRGKIVIDSPGFDADAQRTATLRITDHIIGLSDLVLVFFDARHPEPGAMRDTLDHLIDDTINRPDSGKFLYILNQIDTTARENNPEDVIAAWQRALGERGLTAGRFYTIYSPEAAIPIEDTALRERYEQKRDQDLKDIHGRMEEVEIERAYRIVGALEKTARDIEERSIPLVAKTLKRWRKRVFWGDGVLIGGLLALLLFFSIKANYWKGFSFTPPWLLDAAGNPIFNPWLLLIPLLLVFGAIHFSVRSLAAKSLIASLHKQSEAAGLLCNPLGSFLRSTKPWRSMLMRAPAGWGRRTRARLTEVIKSTDNYVQTLNDRFTNPSGNSLKTAHHSAAPEDSTDTAPAEEIATAQEQNA</sequence>
<keyword evidence="7" id="KW-0812">Transmembrane</keyword>
<dbReference type="GO" id="GO:0005525">
    <property type="term" value="F:GTP binding"/>
    <property type="evidence" value="ECO:0007669"/>
    <property type="project" value="UniProtKB-KW"/>
</dbReference>
<dbReference type="PATRIC" id="fig|1048808.3.peg.379"/>
<evidence type="ECO:0000256" key="1">
    <source>
        <dbReference type="ARBA" id="ARBA00004370"/>
    </source>
</evidence>
<evidence type="ECO:0000256" key="5">
    <source>
        <dbReference type="ARBA" id="ARBA00023136"/>
    </source>
</evidence>
<reference evidence="9" key="1">
    <citation type="journal article" date="2011" name="ISME J.">
        <title>The endosymbionts of the deep-sea tubeworms Riftia pachyptila and Tevnia jerichonana share an identical physiology as revealed by proteogenomic analyses.</title>
        <authorList>
            <person name="Gardebrecht A."/>
            <person name="Markert S."/>
            <person name="Felbeck H."/>
            <person name="Thuermer A."/>
            <person name="Albrecht D."/>
            <person name="Wollherr A."/>
            <person name="Kabisch J."/>
            <person name="Lehmann R."/>
            <person name="Daniel R."/>
            <person name="Liesegang H."/>
            <person name="Hecker M."/>
            <person name="Sievert S.M."/>
            <person name="Schweder T."/>
        </authorList>
    </citation>
    <scope>NUCLEOTIDE SEQUENCE [LARGE SCALE GENOMIC DNA]</scope>
</reference>
<dbReference type="Pfam" id="PF00350">
    <property type="entry name" value="Dynamin_N"/>
    <property type="match status" value="1"/>
</dbReference>
<dbReference type="InterPro" id="IPR027417">
    <property type="entry name" value="P-loop_NTPase"/>
</dbReference>
<keyword evidence="7" id="KW-1133">Transmembrane helix</keyword>
<evidence type="ECO:0000256" key="2">
    <source>
        <dbReference type="ARBA" id="ARBA00022741"/>
    </source>
</evidence>
<feature type="domain" description="Dynamin N-terminal" evidence="8">
    <location>
        <begin position="87"/>
        <end position="242"/>
    </location>
</feature>
<protein>
    <recommendedName>
        <fullName evidence="8">Dynamin N-terminal domain-containing protein</fullName>
    </recommendedName>
</protein>
<evidence type="ECO:0000256" key="3">
    <source>
        <dbReference type="ARBA" id="ARBA00022801"/>
    </source>
</evidence>
<evidence type="ECO:0000256" key="6">
    <source>
        <dbReference type="SAM" id="MobiDB-lite"/>
    </source>
</evidence>
<dbReference type="AlphaFoldDB" id="G2D9Z2"/>
<keyword evidence="3" id="KW-0378">Hydrolase</keyword>
<dbReference type="PANTHER" id="PTHR10465">
    <property type="entry name" value="TRANSMEMBRANE GTPASE FZO1"/>
    <property type="match status" value="1"/>
</dbReference>
<keyword evidence="2" id="KW-0547">Nucleotide-binding</keyword>
<feature type="region of interest" description="Disordered" evidence="6">
    <location>
        <begin position="498"/>
        <end position="536"/>
    </location>
</feature>
<feature type="transmembrane region" description="Helical" evidence="7">
    <location>
        <begin position="406"/>
        <end position="426"/>
    </location>
</feature>
<dbReference type="GO" id="GO:0008053">
    <property type="term" value="P:mitochondrial fusion"/>
    <property type="evidence" value="ECO:0007669"/>
    <property type="project" value="TreeGrafter"/>
</dbReference>
<dbReference type="EMBL" id="AFOC01000006">
    <property type="protein sequence ID" value="EGV52595.1"/>
    <property type="molecule type" value="Genomic_DNA"/>
</dbReference>
<dbReference type="InterPro" id="IPR045063">
    <property type="entry name" value="Dynamin_N"/>
</dbReference>
<gene>
    <name evidence="9" type="ORF">Rifp1Sym_af00410</name>
</gene>
<proteinExistence type="predicted"/>
<evidence type="ECO:0000256" key="7">
    <source>
        <dbReference type="SAM" id="Phobius"/>
    </source>
</evidence>
<organism evidence="9 10">
    <name type="scientific">endosymbiont of Riftia pachyptila</name>
    <name type="common">vent Ph05</name>
    <dbReference type="NCBI Taxonomy" id="1048808"/>
    <lineage>
        <taxon>Bacteria</taxon>
        <taxon>Pseudomonadati</taxon>
        <taxon>Pseudomonadota</taxon>
        <taxon>Gammaproteobacteria</taxon>
        <taxon>sulfur-oxidizing symbionts</taxon>
    </lineage>
</organism>
<dbReference type="InterPro" id="IPR027094">
    <property type="entry name" value="Mitofusin_fam"/>
</dbReference>
<dbReference type="PANTHER" id="PTHR10465:SF0">
    <property type="entry name" value="SARCALUMENIN"/>
    <property type="match status" value="1"/>
</dbReference>
<keyword evidence="5 7" id="KW-0472">Membrane</keyword>
<evidence type="ECO:0000259" key="8">
    <source>
        <dbReference type="Pfam" id="PF00350"/>
    </source>
</evidence>
<accession>G2D9Z2</accession>
<feature type="transmembrane region" description="Helical" evidence="7">
    <location>
        <begin position="363"/>
        <end position="386"/>
    </location>
</feature>
<dbReference type="SUPFAM" id="SSF52540">
    <property type="entry name" value="P-loop containing nucleoside triphosphate hydrolases"/>
    <property type="match status" value="1"/>
</dbReference>
<feature type="compositionally biased region" description="Polar residues" evidence="6">
    <location>
        <begin position="498"/>
        <end position="508"/>
    </location>
</feature>
<dbReference type="Gene3D" id="3.40.50.300">
    <property type="entry name" value="P-loop containing nucleotide triphosphate hydrolases"/>
    <property type="match status" value="1"/>
</dbReference>
<keyword evidence="10" id="KW-1185">Reference proteome</keyword>